<evidence type="ECO:0000256" key="1">
    <source>
        <dbReference type="SAM" id="MobiDB-lite"/>
    </source>
</evidence>
<name>A0ABP3J6K3_9ACTN</name>
<accession>A0ABP3J6K3</accession>
<dbReference type="RefSeq" id="WP_344033335.1">
    <property type="nucleotide sequence ID" value="NZ_BAAABX010000097.1"/>
</dbReference>
<proteinExistence type="predicted"/>
<dbReference type="EMBL" id="BAAABX010000097">
    <property type="protein sequence ID" value="GAA0439811.1"/>
    <property type="molecule type" value="Genomic_DNA"/>
</dbReference>
<organism evidence="2 3">
    <name type="scientific">Streptomyces luteireticuli</name>
    <dbReference type="NCBI Taxonomy" id="173858"/>
    <lineage>
        <taxon>Bacteria</taxon>
        <taxon>Bacillati</taxon>
        <taxon>Actinomycetota</taxon>
        <taxon>Actinomycetes</taxon>
        <taxon>Kitasatosporales</taxon>
        <taxon>Streptomycetaceae</taxon>
        <taxon>Streptomyces</taxon>
    </lineage>
</organism>
<gene>
    <name evidence="2" type="ORF">GCM10010357_71450</name>
</gene>
<feature type="region of interest" description="Disordered" evidence="1">
    <location>
        <begin position="1"/>
        <end position="22"/>
    </location>
</feature>
<comment type="caution">
    <text evidence="2">The sequence shown here is derived from an EMBL/GenBank/DDBJ whole genome shotgun (WGS) entry which is preliminary data.</text>
</comment>
<evidence type="ECO:0000313" key="2">
    <source>
        <dbReference type="EMBL" id="GAA0439811.1"/>
    </source>
</evidence>
<feature type="region of interest" description="Disordered" evidence="1">
    <location>
        <begin position="155"/>
        <end position="178"/>
    </location>
</feature>
<feature type="compositionally biased region" description="Basic and acidic residues" evidence="1">
    <location>
        <begin position="7"/>
        <end position="17"/>
    </location>
</feature>
<sequence>MPPRATTAERKTKEAPRPRRAPPVAAQHLAELAWQVLEDAGEDVIVTKQEITGGIHATESQFTRLKSYIRDHITMEKGKAFLAFREGYLFTTDPTKIAESVGWRLRRINTELRRLLTGWINPLGEDVANYEVLKMYQEEIGHMLRLSERIRSLGTSMPQPVKATKPKRRRRTAAAPAM</sequence>
<evidence type="ECO:0000313" key="3">
    <source>
        <dbReference type="Proteomes" id="UP001500879"/>
    </source>
</evidence>
<dbReference type="Proteomes" id="UP001500879">
    <property type="component" value="Unassembled WGS sequence"/>
</dbReference>
<protein>
    <submittedName>
        <fullName evidence="2">Uncharacterized protein</fullName>
    </submittedName>
</protein>
<keyword evidence="3" id="KW-1185">Reference proteome</keyword>
<reference evidence="3" key="1">
    <citation type="journal article" date="2019" name="Int. J. Syst. Evol. Microbiol.">
        <title>The Global Catalogue of Microorganisms (GCM) 10K type strain sequencing project: providing services to taxonomists for standard genome sequencing and annotation.</title>
        <authorList>
            <consortium name="The Broad Institute Genomics Platform"/>
            <consortium name="The Broad Institute Genome Sequencing Center for Infectious Disease"/>
            <person name="Wu L."/>
            <person name="Ma J."/>
        </authorList>
    </citation>
    <scope>NUCLEOTIDE SEQUENCE [LARGE SCALE GENOMIC DNA]</scope>
    <source>
        <strain evidence="3">JCM 4788</strain>
    </source>
</reference>